<dbReference type="Gene3D" id="1.10.287.130">
    <property type="match status" value="1"/>
</dbReference>
<evidence type="ECO:0000256" key="2">
    <source>
        <dbReference type="ARBA" id="ARBA00004651"/>
    </source>
</evidence>
<feature type="domain" description="Histidine kinase" evidence="11">
    <location>
        <begin position="217"/>
        <end position="421"/>
    </location>
</feature>
<dbReference type="SMART" id="SM00387">
    <property type="entry name" value="HATPase_c"/>
    <property type="match status" value="1"/>
</dbReference>
<keyword evidence="10" id="KW-1133">Transmembrane helix</keyword>
<feature type="transmembrane region" description="Helical" evidence="10">
    <location>
        <begin position="104"/>
        <end position="120"/>
    </location>
</feature>
<evidence type="ECO:0000256" key="3">
    <source>
        <dbReference type="ARBA" id="ARBA00012438"/>
    </source>
</evidence>
<evidence type="ECO:0000313" key="12">
    <source>
        <dbReference type="EMBL" id="MCX2979353.1"/>
    </source>
</evidence>
<keyword evidence="10" id="KW-0472">Membrane</keyword>
<protein>
    <recommendedName>
        <fullName evidence="3">histidine kinase</fullName>
        <ecNumber evidence="3">2.7.13.3</ecNumber>
    </recommendedName>
</protein>
<dbReference type="Pfam" id="PF02518">
    <property type="entry name" value="HATPase_c"/>
    <property type="match status" value="1"/>
</dbReference>
<gene>
    <name evidence="12" type="ORF">EYC98_00575</name>
</gene>
<comment type="catalytic activity">
    <reaction evidence="1">
        <text>ATP + protein L-histidine = ADP + protein N-phospho-L-histidine.</text>
        <dbReference type="EC" id="2.7.13.3"/>
    </reaction>
</comment>
<dbReference type="InterPro" id="IPR003661">
    <property type="entry name" value="HisK_dim/P_dom"/>
</dbReference>
<dbReference type="SUPFAM" id="SSF55874">
    <property type="entry name" value="ATPase domain of HSP90 chaperone/DNA topoisomerase II/histidine kinase"/>
    <property type="match status" value="1"/>
</dbReference>
<dbReference type="PANTHER" id="PTHR44936:SF10">
    <property type="entry name" value="SENSOR PROTEIN RSTB"/>
    <property type="match status" value="1"/>
</dbReference>
<feature type="transmembrane region" description="Helical" evidence="10">
    <location>
        <begin position="80"/>
        <end position="98"/>
    </location>
</feature>
<evidence type="ECO:0000259" key="11">
    <source>
        <dbReference type="PROSITE" id="PS50109"/>
    </source>
</evidence>
<dbReference type="InterPro" id="IPR005467">
    <property type="entry name" value="His_kinase_dom"/>
</dbReference>
<evidence type="ECO:0000256" key="4">
    <source>
        <dbReference type="ARBA" id="ARBA00022475"/>
    </source>
</evidence>
<dbReference type="SMART" id="SM00388">
    <property type="entry name" value="HisKA"/>
    <property type="match status" value="1"/>
</dbReference>
<feature type="transmembrane region" description="Helical" evidence="10">
    <location>
        <begin position="125"/>
        <end position="143"/>
    </location>
</feature>
<dbReference type="Pfam" id="PF00512">
    <property type="entry name" value="HisKA"/>
    <property type="match status" value="1"/>
</dbReference>
<keyword evidence="9" id="KW-0067">ATP-binding</keyword>
<keyword evidence="13" id="KW-1185">Reference proteome</keyword>
<feature type="transmembrane region" description="Helical" evidence="10">
    <location>
        <begin position="50"/>
        <end position="68"/>
    </location>
</feature>
<keyword evidence="6" id="KW-0808">Transferase</keyword>
<dbReference type="CDD" id="cd00082">
    <property type="entry name" value="HisKA"/>
    <property type="match status" value="1"/>
</dbReference>
<keyword evidence="10" id="KW-0812">Transmembrane</keyword>
<evidence type="ECO:0000256" key="7">
    <source>
        <dbReference type="ARBA" id="ARBA00022741"/>
    </source>
</evidence>
<evidence type="ECO:0000256" key="8">
    <source>
        <dbReference type="ARBA" id="ARBA00022777"/>
    </source>
</evidence>
<sequence>MNKSLTTTYSASHSNLRSLLIIRSLVLLCQSALLFFLAGQDISGSAHSGMLLITVALAVITLLSFWRLRRDWPVGDQEYFAQLTLDAVGLTAFLYLSGGANNPFVSYYLVPLVIAAAILPRTYTWLLAVISVGAYSALLYFYLPLPLFSPHAHGAVGLFNVHIAGMWIMFMLSVGLITYFVVGMAATLRRQEQATVEQREDQLRNEQILGVASLAAGTAHELATPLATMSVLLEELMETAATVTDQSDYQVLQDQVQRCKGILDRLSQTARMTEAGELQTVSADQYLQQTYEQWLVQRPEVTARLSAYSSGPAPPLRVDPTLSQAIENLLNNAANANPCDIQIEIRWDEQKVSIAILDHGPGIPADIINQLGRPVVSATGSGLGLGLLLSHATVNRYGGSIELRNRTTRGTCATLTLPVPEHD</sequence>
<name>A0ABT3TAQ2_9GAMM</name>
<dbReference type="InterPro" id="IPR003594">
    <property type="entry name" value="HATPase_dom"/>
</dbReference>
<dbReference type="InterPro" id="IPR036097">
    <property type="entry name" value="HisK_dim/P_sf"/>
</dbReference>
<dbReference type="PANTHER" id="PTHR44936">
    <property type="entry name" value="SENSOR PROTEIN CREC"/>
    <property type="match status" value="1"/>
</dbReference>
<feature type="transmembrane region" description="Helical" evidence="10">
    <location>
        <begin position="163"/>
        <end position="182"/>
    </location>
</feature>
<comment type="subcellular location">
    <subcellularLocation>
        <location evidence="2">Cell membrane</location>
        <topology evidence="2">Multi-pass membrane protein</topology>
    </subcellularLocation>
</comment>
<dbReference type="InterPro" id="IPR004358">
    <property type="entry name" value="Sig_transdc_His_kin-like_C"/>
</dbReference>
<evidence type="ECO:0000256" key="6">
    <source>
        <dbReference type="ARBA" id="ARBA00022679"/>
    </source>
</evidence>
<dbReference type="EMBL" id="SHNN01000001">
    <property type="protein sequence ID" value="MCX2979353.1"/>
    <property type="molecule type" value="Genomic_DNA"/>
</dbReference>
<evidence type="ECO:0000256" key="5">
    <source>
        <dbReference type="ARBA" id="ARBA00022553"/>
    </source>
</evidence>
<dbReference type="EC" id="2.7.13.3" evidence="3"/>
<reference evidence="12" key="1">
    <citation type="submission" date="2019-02" db="EMBL/GenBank/DDBJ databases">
        <authorList>
            <person name="Li S.-H."/>
        </authorList>
    </citation>
    <scope>NUCLEOTIDE SEQUENCE</scope>
    <source>
        <strain evidence="12">IMCC14734</strain>
    </source>
</reference>
<organism evidence="12 13">
    <name type="scientific">Candidatus Litorirhabdus singularis</name>
    <dbReference type="NCBI Taxonomy" id="2518993"/>
    <lineage>
        <taxon>Bacteria</taxon>
        <taxon>Pseudomonadati</taxon>
        <taxon>Pseudomonadota</taxon>
        <taxon>Gammaproteobacteria</taxon>
        <taxon>Cellvibrionales</taxon>
        <taxon>Halieaceae</taxon>
        <taxon>Candidatus Litorirhabdus</taxon>
    </lineage>
</organism>
<dbReference type="Gene3D" id="3.30.565.10">
    <property type="entry name" value="Histidine kinase-like ATPase, C-terminal domain"/>
    <property type="match status" value="1"/>
</dbReference>
<dbReference type="InterPro" id="IPR036890">
    <property type="entry name" value="HATPase_C_sf"/>
</dbReference>
<evidence type="ECO:0000256" key="10">
    <source>
        <dbReference type="SAM" id="Phobius"/>
    </source>
</evidence>
<keyword evidence="8 12" id="KW-0418">Kinase</keyword>
<keyword evidence="4" id="KW-1003">Cell membrane</keyword>
<dbReference type="InterPro" id="IPR050980">
    <property type="entry name" value="2C_sensor_his_kinase"/>
</dbReference>
<dbReference type="PRINTS" id="PR00344">
    <property type="entry name" value="BCTRLSENSOR"/>
</dbReference>
<keyword evidence="5" id="KW-0597">Phosphoprotein</keyword>
<dbReference type="Proteomes" id="UP001143362">
    <property type="component" value="Unassembled WGS sequence"/>
</dbReference>
<proteinExistence type="predicted"/>
<dbReference type="PROSITE" id="PS50109">
    <property type="entry name" value="HIS_KIN"/>
    <property type="match status" value="1"/>
</dbReference>
<evidence type="ECO:0000256" key="1">
    <source>
        <dbReference type="ARBA" id="ARBA00000085"/>
    </source>
</evidence>
<comment type="caution">
    <text evidence="12">The sequence shown here is derived from an EMBL/GenBank/DDBJ whole genome shotgun (WGS) entry which is preliminary data.</text>
</comment>
<keyword evidence="7" id="KW-0547">Nucleotide-binding</keyword>
<dbReference type="SUPFAM" id="SSF47384">
    <property type="entry name" value="Homodimeric domain of signal transducing histidine kinase"/>
    <property type="match status" value="1"/>
</dbReference>
<evidence type="ECO:0000256" key="9">
    <source>
        <dbReference type="ARBA" id="ARBA00022840"/>
    </source>
</evidence>
<dbReference type="GO" id="GO:0016301">
    <property type="term" value="F:kinase activity"/>
    <property type="evidence" value="ECO:0007669"/>
    <property type="project" value="UniProtKB-KW"/>
</dbReference>
<evidence type="ECO:0000313" key="13">
    <source>
        <dbReference type="Proteomes" id="UP001143362"/>
    </source>
</evidence>
<accession>A0ABT3TAQ2</accession>
<feature type="transmembrane region" description="Helical" evidence="10">
    <location>
        <begin position="20"/>
        <end position="38"/>
    </location>
</feature>